<dbReference type="CDD" id="cd09122">
    <property type="entry name" value="PLDc_Tdp1_1"/>
    <property type="match status" value="1"/>
</dbReference>
<dbReference type="Gene3D" id="3.30.870.10">
    <property type="entry name" value="Endonuclease Chain A"/>
    <property type="match status" value="2"/>
</dbReference>
<dbReference type="CDD" id="cd09123">
    <property type="entry name" value="PLDc_Tdp1_2"/>
    <property type="match status" value="1"/>
</dbReference>
<evidence type="ECO:0000256" key="5">
    <source>
        <dbReference type="ARBA" id="ARBA00022801"/>
    </source>
</evidence>
<dbReference type="AlphaFoldDB" id="A0A1X0NRE8"/>
<dbReference type="STRING" id="67003.A0A1X0NRE8"/>
<keyword evidence="5" id="KW-0378">Hydrolase</keyword>
<protein>
    <submittedName>
        <fullName evidence="12">Tyrosyl-DNA Phosphodiesterase (Tdp1)</fullName>
    </submittedName>
</protein>
<accession>A0A1X0NRE8</accession>
<dbReference type="EMBL" id="NBCO01000023">
    <property type="protein sequence ID" value="ORC87267.1"/>
    <property type="molecule type" value="Genomic_DNA"/>
</dbReference>
<dbReference type="Pfam" id="PF06087">
    <property type="entry name" value="Tyr-DNA_phospho"/>
    <property type="match status" value="1"/>
</dbReference>
<evidence type="ECO:0000256" key="9">
    <source>
        <dbReference type="PIRSR" id="PIRSR610347-1"/>
    </source>
</evidence>
<keyword evidence="3" id="KW-0540">Nuclease</keyword>
<keyword evidence="6" id="KW-0269">Exonuclease</keyword>
<keyword evidence="7" id="KW-0234">DNA repair</keyword>
<dbReference type="GO" id="GO:0004527">
    <property type="term" value="F:exonuclease activity"/>
    <property type="evidence" value="ECO:0007669"/>
    <property type="project" value="UniProtKB-KW"/>
</dbReference>
<comment type="subcellular location">
    <subcellularLocation>
        <location evidence="1">Nucleus</location>
    </subcellularLocation>
</comment>
<dbReference type="PANTHER" id="PTHR12415:SF0">
    <property type="entry name" value="TYROSYL-DNA PHOSPHODIESTERASE 1"/>
    <property type="match status" value="1"/>
</dbReference>
<dbReference type="InterPro" id="IPR010347">
    <property type="entry name" value="Tdp1"/>
</dbReference>
<dbReference type="Proteomes" id="UP000192257">
    <property type="component" value="Unassembled WGS sequence"/>
</dbReference>
<dbReference type="GO" id="GO:0006281">
    <property type="term" value="P:DNA repair"/>
    <property type="evidence" value="ECO:0007669"/>
    <property type="project" value="UniProtKB-KW"/>
</dbReference>
<feature type="active site" description="Nucleophile" evidence="9">
    <location>
        <position position="111"/>
    </location>
</feature>
<dbReference type="GeneID" id="39987258"/>
<evidence type="ECO:0000256" key="4">
    <source>
        <dbReference type="ARBA" id="ARBA00022763"/>
    </source>
</evidence>
<dbReference type="GO" id="GO:0017005">
    <property type="term" value="F:3'-tyrosyl-DNA phosphodiesterase activity"/>
    <property type="evidence" value="ECO:0007669"/>
    <property type="project" value="TreeGrafter"/>
</dbReference>
<dbReference type="OrthoDB" id="47785at2759"/>
<keyword evidence="13" id="KW-1185">Reference proteome</keyword>
<dbReference type="SUPFAM" id="SSF56024">
    <property type="entry name" value="Phospholipase D/nuclease"/>
    <property type="match status" value="2"/>
</dbReference>
<evidence type="ECO:0000313" key="12">
    <source>
        <dbReference type="EMBL" id="ORC87267.1"/>
    </source>
</evidence>
<comment type="caution">
    <text evidence="12">The sequence shown here is derived from an EMBL/GenBank/DDBJ whole genome shotgun (WGS) entry which is preliminary data.</text>
</comment>
<dbReference type="GO" id="GO:0003690">
    <property type="term" value="F:double-stranded DNA binding"/>
    <property type="evidence" value="ECO:0007669"/>
    <property type="project" value="TreeGrafter"/>
</dbReference>
<dbReference type="GO" id="GO:0003697">
    <property type="term" value="F:single-stranded DNA binding"/>
    <property type="evidence" value="ECO:0007669"/>
    <property type="project" value="TreeGrafter"/>
</dbReference>
<evidence type="ECO:0000256" key="8">
    <source>
        <dbReference type="ARBA" id="ARBA00023242"/>
    </source>
</evidence>
<feature type="site" description="Interaction with DNA" evidence="11">
    <location>
        <position position="382"/>
    </location>
</feature>
<gene>
    <name evidence="12" type="ORF">TM35_000232380</name>
</gene>
<evidence type="ECO:0000256" key="2">
    <source>
        <dbReference type="ARBA" id="ARBA00010205"/>
    </source>
</evidence>
<feature type="active site" description="Proton donor/acceptor" evidence="9">
    <location>
        <position position="357"/>
    </location>
</feature>
<dbReference type="VEuPathDB" id="TriTrypDB:TM35_000232380"/>
<name>A0A1X0NRE8_9TRYP</name>
<reference evidence="12 13" key="1">
    <citation type="submission" date="2017-03" db="EMBL/GenBank/DDBJ databases">
        <title>An alternative strategy for trypanosome survival in the mammalian bloodstream revealed through genome and transcriptome analysis of the ubiquitous bovine parasite Trypanosoma (Megatrypanum) theileri.</title>
        <authorList>
            <person name="Kelly S."/>
            <person name="Ivens A."/>
            <person name="Mott A."/>
            <person name="O'Neill E."/>
            <person name="Emms D."/>
            <person name="Macleod O."/>
            <person name="Voorheis P."/>
            <person name="Matthews J."/>
            <person name="Matthews K."/>
            <person name="Carrington M."/>
        </authorList>
    </citation>
    <scope>NUCLEOTIDE SEQUENCE [LARGE SCALE GENOMIC DNA]</scope>
    <source>
        <strain evidence="12">Edinburgh</strain>
    </source>
</reference>
<sequence>MRLLCPFWVNKIDALSIDSPSALTLRDLLCTNVDDQNEVWSYVLLANFLFDMEWLFSVAPSLLQTKKKLFLVSGEKGLAQQFSSSSFSGAIDKGRIRFIEPKLPLPFGVHHTKLAICVNENGIRVAIFTANFIESDWSQKTQGIYVQDFPKRSNIDKVTEESYIPLNIQDNRGNRFKNELRRYLNSYNVFSSLSDENGIPNTLFDEFDFSNASVELISSVPGYHRGSDAYLFGMGRIESLLESLYMGTSDKSETPLLTWQFSSQGRLTDAFLVKMESAMVSEIKNKDISEQFRPMVQVVYPTESEVRDSLEGWIGGLSLPLRLACCHPYINKRLYRWGFSAKDMNDNKITRKQSVPHIKSYMRLTEKKDALKWVILTSANLSRAAWGEWQKKGTQLAIRSYELGVFYDSESFIQISDELFSVTPSRPIPLPSSVEGDGLIEVRIKKKEKKGSQDEPILFLPYDPLNPEPYASTLQLQKSEGSEDKSPLIAKDRPWVIDIPHFGKDALGKDFHEALKTNNSIDHTVDEISSLEKKAKMENKNNRSLDL</sequence>
<evidence type="ECO:0000256" key="10">
    <source>
        <dbReference type="PIRSR" id="PIRSR610347-2"/>
    </source>
</evidence>
<evidence type="ECO:0000256" key="6">
    <source>
        <dbReference type="ARBA" id="ARBA00022839"/>
    </source>
</evidence>
<dbReference type="RefSeq" id="XP_028881333.1">
    <property type="nucleotide sequence ID" value="XM_029027478.1"/>
</dbReference>
<evidence type="ECO:0000256" key="11">
    <source>
        <dbReference type="PIRSR" id="PIRSR610347-3"/>
    </source>
</evidence>
<comment type="similarity">
    <text evidence="2">Belongs to the tyrosyl-DNA phosphodiesterase family.</text>
</comment>
<organism evidence="12 13">
    <name type="scientific">Trypanosoma theileri</name>
    <dbReference type="NCBI Taxonomy" id="67003"/>
    <lineage>
        <taxon>Eukaryota</taxon>
        <taxon>Discoba</taxon>
        <taxon>Euglenozoa</taxon>
        <taxon>Kinetoplastea</taxon>
        <taxon>Metakinetoplastina</taxon>
        <taxon>Trypanosomatida</taxon>
        <taxon>Trypanosomatidae</taxon>
        <taxon>Trypanosoma</taxon>
    </lineage>
</organism>
<dbReference type="GO" id="GO:0005634">
    <property type="term" value="C:nucleus"/>
    <property type="evidence" value="ECO:0007669"/>
    <property type="project" value="UniProtKB-SubCell"/>
</dbReference>
<evidence type="ECO:0000256" key="1">
    <source>
        <dbReference type="ARBA" id="ARBA00004123"/>
    </source>
</evidence>
<keyword evidence="4" id="KW-0227">DNA damage</keyword>
<feature type="binding site" evidence="10">
    <location>
        <position position="113"/>
    </location>
    <ligand>
        <name>substrate</name>
    </ligand>
</feature>
<keyword evidence="8" id="KW-0539">Nucleus</keyword>
<proteinExistence type="inferred from homology"/>
<feature type="binding site" evidence="10">
    <location>
        <position position="359"/>
    </location>
    <ligand>
        <name>substrate</name>
    </ligand>
</feature>
<dbReference type="PANTHER" id="PTHR12415">
    <property type="entry name" value="TYROSYL-DNA PHOSPHODIESTERASE 1"/>
    <property type="match status" value="1"/>
</dbReference>
<evidence type="ECO:0000256" key="3">
    <source>
        <dbReference type="ARBA" id="ARBA00022722"/>
    </source>
</evidence>
<evidence type="ECO:0000256" key="7">
    <source>
        <dbReference type="ARBA" id="ARBA00023204"/>
    </source>
</evidence>
<evidence type="ECO:0000313" key="13">
    <source>
        <dbReference type="Proteomes" id="UP000192257"/>
    </source>
</evidence>